<dbReference type="NCBIfam" id="TIGR02074">
    <property type="entry name" value="PBP_1a_fam"/>
    <property type="match status" value="1"/>
</dbReference>
<evidence type="ECO:0000256" key="8">
    <source>
        <dbReference type="ARBA" id="ARBA00049902"/>
    </source>
</evidence>
<keyword evidence="6" id="KW-0511">Multifunctional enzyme</keyword>
<keyword evidence="10" id="KW-0812">Transmembrane</keyword>
<sequence length="876" mass="96503">MADKPQTREERRKQQTTKKPKAKGKKTQKGLFKKVFLGLIILGILGLLIGAGTFAFMIQDAPELDEAMLKDPIISKVYDMNSELITEIGSENRDYIEYENIPEVVENAVIATEDVRFYQHNGLDPIRLAGAVIANFTDGFGAEGASTITQQVVKNYFLTFDKTLDRKAEEAWLSFQLERKYTKEDIFEMYFNKIFMSEGSHGIGTAAKVYFGKELKDIELHEAALLAGIPQSPNNYNPFTHPENAEKRRNIVLTLMHQHGFISEAEMTEAKAVPVTSSLLPEEEREKRKEKPFDAFIDQVIDEVEEQGDFDIFSDGLKIYTTLDPNAQTYVENSLNTNEIVDYPNDEVQAGIVLMDTQTGEIRAIGGGRNRTGERGWNYGTDLKRQTGSTIKPILDYGPAIEHLNWGTFHMLEDKPYQYSNGEKISNWNNKYNGPMTMRDALAQSRNIPALQALQEVGLVKARDFAEGLGLGESLPSELTESAALGAYELSPLEMAGAYAAFGNNGYYTEPHAVKKIVLRDNTEIDMSPETEVAMKDYTAFMITDMLKTAVTSGTGGSANIPNLPVAGKTGTTNYTDKEMRENDIPDGAVPDSWFVGYTSRYTAAIWTGYDKRSKGLLADGFQQKIPQILFKGIVSKVSENIDTPDFTTPNSVVQVAIERGTIPAKLASEYTPRDQIITEYAVKGHLPSETSKRFEKLAAPKKLSAKFDETTNSIVITWESKEEGANFEVSASIDGGPSQVLKSTTDTSLAIASPDPGSTYSISVTASRGELRSDPASTTIKIPEPESEVPKEENELPEEESNENEDGNSNEDENGNGNGNENENENGTENGNGNSNGNGNGNGNGNENGNNNGNINTEDPNTNVEETPEDESENQ</sequence>
<evidence type="ECO:0000256" key="5">
    <source>
        <dbReference type="ARBA" id="ARBA00022801"/>
    </source>
</evidence>
<keyword evidence="3" id="KW-0328">Glycosyltransferase</keyword>
<dbReference type="RefSeq" id="WP_221872570.1">
    <property type="nucleotide sequence ID" value="NZ_JACWFH010000008.1"/>
</dbReference>
<dbReference type="InterPro" id="IPR012338">
    <property type="entry name" value="Beta-lactam/transpept-like"/>
</dbReference>
<dbReference type="Gene3D" id="1.10.3810.10">
    <property type="entry name" value="Biosynthetic peptidoglycan transglycosylase-like"/>
    <property type="match status" value="1"/>
</dbReference>
<feature type="compositionally biased region" description="Basic residues" evidence="9">
    <location>
        <begin position="14"/>
        <end position="26"/>
    </location>
</feature>
<feature type="compositionally biased region" description="Acidic residues" evidence="9">
    <location>
        <begin position="867"/>
        <end position="876"/>
    </location>
</feature>
<evidence type="ECO:0000256" key="6">
    <source>
        <dbReference type="ARBA" id="ARBA00023268"/>
    </source>
</evidence>
<dbReference type="InterPro" id="IPR013783">
    <property type="entry name" value="Ig-like_fold"/>
</dbReference>
<dbReference type="PANTHER" id="PTHR32282">
    <property type="entry name" value="BINDING PROTEIN TRANSPEPTIDASE, PUTATIVE-RELATED"/>
    <property type="match status" value="1"/>
</dbReference>
<name>A0ABS7K2T8_9BACI</name>
<dbReference type="Proteomes" id="UP000769780">
    <property type="component" value="Unassembled WGS sequence"/>
</dbReference>
<keyword evidence="10" id="KW-1133">Transmembrane helix</keyword>
<evidence type="ECO:0000256" key="2">
    <source>
        <dbReference type="ARBA" id="ARBA00022670"/>
    </source>
</evidence>
<dbReference type="Gene3D" id="2.60.40.10">
    <property type="entry name" value="Immunoglobulins"/>
    <property type="match status" value="1"/>
</dbReference>
<feature type="compositionally biased region" description="Basic and acidic residues" evidence="9">
    <location>
        <begin position="1"/>
        <end position="13"/>
    </location>
</feature>
<evidence type="ECO:0000259" key="11">
    <source>
        <dbReference type="PROSITE" id="PS50853"/>
    </source>
</evidence>
<evidence type="ECO:0000256" key="3">
    <source>
        <dbReference type="ARBA" id="ARBA00022676"/>
    </source>
</evidence>
<comment type="catalytic activity">
    <reaction evidence="8">
        <text>[GlcNAc-(1-&gt;4)-Mur2Ac(oyl-L-Ala-gamma-D-Glu-L-Lys-D-Ala-D-Ala)](n)-di-trans,octa-cis-undecaprenyl diphosphate + beta-D-GlcNAc-(1-&gt;4)-Mur2Ac(oyl-L-Ala-gamma-D-Glu-L-Lys-D-Ala-D-Ala)-di-trans,octa-cis-undecaprenyl diphosphate = [GlcNAc-(1-&gt;4)-Mur2Ac(oyl-L-Ala-gamma-D-Glu-L-Lys-D-Ala-D-Ala)](n+1)-di-trans,octa-cis-undecaprenyl diphosphate + di-trans,octa-cis-undecaprenyl diphosphate + H(+)</text>
        <dbReference type="Rhea" id="RHEA:23708"/>
        <dbReference type="Rhea" id="RHEA-COMP:9602"/>
        <dbReference type="Rhea" id="RHEA-COMP:9603"/>
        <dbReference type="ChEBI" id="CHEBI:15378"/>
        <dbReference type="ChEBI" id="CHEBI:58405"/>
        <dbReference type="ChEBI" id="CHEBI:60033"/>
        <dbReference type="ChEBI" id="CHEBI:78435"/>
        <dbReference type="EC" id="2.4.99.28"/>
    </reaction>
</comment>
<dbReference type="InterPro" id="IPR050396">
    <property type="entry name" value="Glycosyltr_51/Transpeptidase"/>
</dbReference>
<keyword evidence="13" id="KW-1185">Reference proteome</keyword>
<evidence type="ECO:0000256" key="7">
    <source>
        <dbReference type="ARBA" id="ARBA00034000"/>
    </source>
</evidence>
<evidence type="ECO:0000256" key="10">
    <source>
        <dbReference type="SAM" id="Phobius"/>
    </source>
</evidence>
<keyword evidence="10" id="KW-0472">Membrane</keyword>
<feature type="transmembrane region" description="Helical" evidence="10">
    <location>
        <begin position="35"/>
        <end position="58"/>
    </location>
</feature>
<keyword evidence="4" id="KW-0808">Transferase</keyword>
<feature type="compositionally biased region" description="Low complexity" evidence="9">
    <location>
        <begin position="848"/>
        <end position="864"/>
    </location>
</feature>
<dbReference type="SUPFAM" id="SSF49265">
    <property type="entry name" value="Fibronectin type III"/>
    <property type="match status" value="1"/>
</dbReference>
<dbReference type="SUPFAM" id="SSF53955">
    <property type="entry name" value="Lysozyme-like"/>
    <property type="match status" value="1"/>
</dbReference>
<feature type="compositionally biased region" description="Acidic residues" evidence="9">
    <location>
        <begin position="796"/>
        <end position="815"/>
    </location>
</feature>
<dbReference type="InterPro" id="IPR001264">
    <property type="entry name" value="Glyco_trans_51"/>
</dbReference>
<keyword evidence="5" id="KW-0378">Hydrolase</keyword>
<organism evidence="12 13">
    <name type="scientific">Mesobacillus maritimus</name>
    <dbReference type="NCBI Taxonomy" id="1643336"/>
    <lineage>
        <taxon>Bacteria</taxon>
        <taxon>Bacillati</taxon>
        <taxon>Bacillota</taxon>
        <taxon>Bacilli</taxon>
        <taxon>Bacillales</taxon>
        <taxon>Bacillaceae</taxon>
        <taxon>Mesobacillus</taxon>
    </lineage>
</organism>
<feature type="domain" description="Fibronectin type-III" evidence="11">
    <location>
        <begin position="700"/>
        <end position="787"/>
    </location>
</feature>
<dbReference type="PANTHER" id="PTHR32282:SF29">
    <property type="entry name" value="PENICILLIN-BINDING PROTEIN 1A"/>
    <property type="match status" value="1"/>
</dbReference>
<dbReference type="InterPro" id="IPR003961">
    <property type="entry name" value="FN3_dom"/>
</dbReference>
<dbReference type="InterPro" id="IPR036950">
    <property type="entry name" value="PBP_transglycosylase"/>
</dbReference>
<dbReference type="InterPro" id="IPR023346">
    <property type="entry name" value="Lysozyme-like_dom_sf"/>
</dbReference>
<feature type="compositionally biased region" description="Polar residues" evidence="9">
    <location>
        <begin position="750"/>
        <end position="767"/>
    </location>
</feature>
<protein>
    <submittedName>
        <fullName evidence="12">PBP1A family penicillin-binding protein</fullName>
    </submittedName>
</protein>
<comment type="catalytic activity">
    <reaction evidence="7">
        <text>Preferential cleavage: (Ac)2-L-Lys-D-Ala-|-D-Ala. Also transpeptidation of peptidyl-alanyl moieties that are N-acyl substituents of D-alanine.</text>
        <dbReference type="EC" id="3.4.16.4"/>
    </reaction>
</comment>
<dbReference type="Gene3D" id="3.40.710.10">
    <property type="entry name" value="DD-peptidase/beta-lactamase superfamily"/>
    <property type="match status" value="1"/>
</dbReference>
<dbReference type="Pfam" id="PF00912">
    <property type="entry name" value="Transgly"/>
    <property type="match status" value="1"/>
</dbReference>
<accession>A0ABS7K2T8</accession>
<feature type="region of interest" description="Disordered" evidence="9">
    <location>
        <begin position="750"/>
        <end position="876"/>
    </location>
</feature>
<evidence type="ECO:0000256" key="4">
    <source>
        <dbReference type="ARBA" id="ARBA00022679"/>
    </source>
</evidence>
<keyword evidence="2" id="KW-0645">Protease</keyword>
<evidence type="ECO:0000256" key="1">
    <source>
        <dbReference type="ARBA" id="ARBA00022645"/>
    </source>
</evidence>
<dbReference type="CDD" id="cd00063">
    <property type="entry name" value="FN3"/>
    <property type="match status" value="1"/>
</dbReference>
<dbReference type="Pfam" id="PF00905">
    <property type="entry name" value="Transpeptidase"/>
    <property type="match status" value="1"/>
</dbReference>
<feature type="region of interest" description="Disordered" evidence="9">
    <location>
        <begin position="1"/>
        <end position="26"/>
    </location>
</feature>
<dbReference type="SUPFAM" id="SSF56601">
    <property type="entry name" value="beta-lactamase/transpeptidase-like"/>
    <property type="match status" value="1"/>
</dbReference>
<feature type="compositionally biased region" description="Low complexity" evidence="9">
    <location>
        <begin position="820"/>
        <end position="834"/>
    </location>
</feature>
<comment type="caution">
    <text evidence="12">The sequence shown here is derived from an EMBL/GenBank/DDBJ whole genome shotgun (WGS) entry which is preliminary data.</text>
</comment>
<gene>
    <name evidence="12" type="ORF">H0185_07155</name>
</gene>
<feature type="compositionally biased region" description="Gly residues" evidence="9">
    <location>
        <begin position="835"/>
        <end position="847"/>
    </location>
</feature>
<proteinExistence type="predicted"/>
<reference evidence="12 13" key="1">
    <citation type="submission" date="2020-07" db="EMBL/GenBank/DDBJ databases">
        <title>Fungal Genomes of the International Space Station.</title>
        <authorList>
            <person name="Seuylemezian A."/>
            <person name="Singh N.K."/>
            <person name="Wood J."/>
            <person name="Venkateswaran K."/>
        </authorList>
    </citation>
    <scope>NUCLEOTIDE SEQUENCE [LARGE SCALE GENOMIC DNA]</scope>
    <source>
        <strain evidence="12 13">PL-B2</strain>
    </source>
</reference>
<dbReference type="InterPro" id="IPR001460">
    <property type="entry name" value="PCN-bd_Tpept"/>
</dbReference>
<dbReference type="PROSITE" id="PS50853">
    <property type="entry name" value="FN3"/>
    <property type="match status" value="1"/>
</dbReference>
<evidence type="ECO:0000256" key="9">
    <source>
        <dbReference type="SAM" id="MobiDB-lite"/>
    </source>
</evidence>
<evidence type="ECO:0000313" key="13">
    <source>
        <dbReference type="Proteomes" id="UP000769780"/>
    </source>
</evidence>
<keyword evidence="1" id="KW-0121">Carboxypeptidase</keyword>
<evidence type="ECO:0000313" key="12">
    <source>
        <dbReference type="EMBL" id="MBY0096582.1"/>
    </source>
</evidence>
<dbReference type="InterPro" id="IPR036116">
    <property type="entry name" value="FN3_sf"/>
</dbReference>
<dbReference type="EMBL" id="JACWFH010000008">
    <property type="protein sequence ID" value="MBY0096582.1"/>
    <property type="molecule type" value="Genomic_DNA"/>
</dbReference>